<dbReference type="GO" id="GO:0046872">
    <property type="term" value="F:metal ion binding"/>
    <property type="evidence" value="ECO:0007669"/>
    <property type="project" value="InterPro"/>
</dbReference>
<dbReference type="SUPFAM" id="SSF56059">
    <property type="entry name" value="Glutathione synthetase ATP-binding domain-like"/>
    <property type="match status" value="1"/>
</dbReference>
<proteinExistence type="predicted"/>
<keyword evidence="2" id="KW-0547">Nucleotide-binding</keyword>
<dbReference type="GO" id="GO:0009113">
    <property type="term" value="P:purine nucleobase biosynthetic process"/>
    <property type="evidence" value="ECO:0007669"/>
    <property type="project" value="InterPro"/>
</dbReference>
<dbReference type="Gene3D" id="3.30.1490.20">
    <property type="entry name" value="ATP-grasp fold, A domain"/>
    <property type="match status" value="1"/>
</dbReference>
<protein>
    <recommendedName>
        <fullName evidence="4">ATP-grasp domain-containing protein</fullName>
    </recommendedName>
</protein>
<dbReference type="GO" id="GO:0004637">
    <property type="term" value="F:phosphoribosylamine-glycine ligase activity"/>
    <property type="evidence" value="ECO:0007669"/>
    <property type="project" value="InterPro"/>
</dbReference>
<dbReference type="SMART" id="SM01209">
    <property type="entry name" value="GARS_A"/>
    <property type="match status" value="1"/>
</dbReference>
<feature type="non-terminal residue" evidence="5">
    <location>
        <position position="183"/>
    </location>
</feature>
<dbReference type="InterPro" id="IPR016185">
    <property type="entry name" value="PreATP-grasp_dom_sf"/>
</dbReference>
<dbReference type="PANTHER" id="PTHR43472">
    <property type="entry name" value="PHOSPHORIBOSYLAMINE--GLYCINE LIGASE"/>
    <property type="match status" value="1"/>
</dbReference>
<dbReference type="Pfam" id="PF02844">
    <property type="entry name" value="GARS_N"/>
    <property type="match status" value="1"/>
</dbReference>
<feature type="domain" description="ATP-grasp" evidence="4">
    <location>
        <begin position="107"/>
        <end position="164"/>
    </location>
</feature>
<sequence length="183" mass="20037">MIISVIGSGGREHAICKKISESPQVSKIYCIPGNAGTSEIAENIEIDINNFDEIKNFLIKSKNDLVVVGPEKPLVNGIVDFLEKEKIKVFGPKKISSQLEGSKIFTKKICKKYNIPTANFGIFENIEDAIKFLKSSNFPIVVKADGLASGKGVYICENSHEANESIKEIFGGKFGEAKNVLIE</sequence>
<dbReference type="GO" id="GO:0005524">
    <property type="term" value="F:ATP binding"/>
    <property type="evidence" value="ECO:0007669"/>
    <property type="project" value="UniProtKB-KW"/>
</dbReference>
<dbReference type="InterPro" id="IPR020561">
    <property type="entry name" value="PRibGlycinamid_synth_ATP-grasp"/>
</dbReference>
<dbReference type="Pfam" id="PF01071">
    <property type="entry name" value="GARS_A"/>
    <property type="match status" value="1"/>
</dbReference>
<organism evidence="5">
    <name type="scientific">marine metagenome</name>
    <dbReference type="NCBI Taxonomy" id="408172"/>
    <lineage>
        <taxon>unclassified sequences</taxon>
        <taxon>metagenomes</taxon>
        <taxon>ecological metagenomes</taxon>
    </lineage>
</organism>
<evidence type="ECO:0000256" key="3">
    <source>
        <dbReference type="ARBA" id="ARBA00022840"/>
    </source>
</evidence>
<name>A0A381XKR4_9ZZZZ</name>
<dbReference type="EMBL" id="UINC01015539">
    <property type="protein sequence ID" value="SVA65355.1"/>
    <property type="molecule type" value="Genomic_DNA"/>
</dbReference>
<dbReference type="InterPro" id="IPR000115">
    <property type="entry name" value="PRibGlycinamide_synth"/>
</dbReference>
<dbReference type="InterPro" id="IPR020562">
    <property type="entry name" value="PRibGlycinamide_synth_N"/>
</dbReference>
<dbReference type="InterPro" id="IPR013815">
    <property type="entry name" value="ATP_grasp_subdomain_1"/>
</dbReference>
<reference evidence="5" key="1">
    <citation type="submission" date="2018-05" db="EMBL/GenBank/DDBJ databases">
        <authorList>
            <person name="Lanie J.A."/>
            <person name="Ng W.-L."/>
            <person name="Kazmierczak K.M."/>
            <person name="Andrzejewski T.M."/>
            <person name="Davidsen T.M."/>
            <person name="Wayne K.J."/>
            <person name="Tettelin H."/>
            <person name="Glass J.I."/>
            <person name="Rusch D."/>
            <person name="Podicherti R."/>
            <person name="Tsui H.-C.T."/>
            <person name="Winkler M.E."/>
        </authorList>
    </citation>
    <scope>NUCLEOTIDE SEQUENCE</scope>
</reference>
<dbReference type="InterPro" id="IPR011761">
    <property type="entry name" value="ATP-grasp"/>
</dbReference>
<dbReference type="Gene3D" id="3.40.50.20">
    <property type="match status" value="1"/>
</dbReference>
<evidence type="ECO:0000313" key="5">
    <source>
        <dbReference type="EMBL" id="SVA65355.1"/>
    </source>
</evidence>
<gene>
    <name evidence="5" type="ORF">METZ01_LOCUS118209</name>
</gene>
<dbReference type="PROSITE" id="PS50975">
    <property type="entry name" value="ATP_GRASP"/>
    <property type="match status" value="1"/>
</dbReference>
<dbReference type="AlphaFoldDB" id="A0A381XKR4"/>
<dbReference type="SUPFAM" id="SSF52440">
    <property type="entry name" value="PreATP-grasp domain"/>
    <property type="match status" value="1"/>
</dbReference>
<evidence type="ECO:0000256" key="2">
    <source>
        <dbReference type="ARBA" id="ARBA00022741"/>
    </source>
</evidence>
<dbReference type="PANTHER" id="PTHR43472:SF1">
    <property type="entry name" value="PHOSPHORIBOSYLAMINE--GLYCINE LIGASE, CHLOROPLASTIC"/>
    <property type="match status" value="1"/>
</dbReference>
<evidence type="ECO:0000256" key="1">
    <source>
        <dbReference type="ARBA" id="ARBA00022598"/>
    </source>
</evidence>
<keyword evidence="1" id="KW-0436">Ligase</keyword>
<keyword evidence="3" id="KW-0067">ATP-binding</keyword>
<accession>A0A381XKR4</accession>
<evidence type="ECO:0000259" key="4">
    <source>
        <dbReference type="PROSITE" id="PS50975"/>
    </source>
</evidence>